<reference evidence="1 2" key="1">
    <citation type="submission" date="2018-07" db="EMBL/GenBank/DDBJ databases">
        <title>Genomic Encyclopedia of Type Strains, Phase IV (KMG-IV): sequencing the most valuable type-strain genomes for metagenomic binning, comparative biology and taxonomic classification.</title>
        <authorList>
            <person name="Goeker M."/>
        </authorList>
    </citation>
    <scope>NUCLEOTIDE SEQUENCE [LARGE SCALE GENOMIC DNA]</scope>
    <source>
        <strain evidence="1 2">DSM 7466</strain>
    </source>
</reference>
<dbReference type="InterPro" id="IPR027417">
    <property type="entry name" value="P-loop_NTPase"/>
</dbReference>
<dbReference type="SUPFAM" id="SSF53795">
    <property type="entry name" value="PEP carboxykinase-like"/>
    <property type="match status" value="1"/>
</dbReference>
<accession>A0A371NE40</accession>
<protein>
    <recommendedName>
        <fullName evidence="3">Hpr(Ser) kinase/phosphatase</fullName>
    </recommendedName>
</protein>
<gene>
    <name evidence="1" type="ORF">C7452_0794</name>
</gene>
<evidence type="ECO:0000313" key="1">
    <source>
        <dbReference type="EMBL" id="REE28773.1"/>
    </source>
</evidence>
<proteinExistence type="predicted"/>
<organism evidence="1 2">
    <name type="scientific">Methanothermobacter defluvii</name>
    <dbReference type="NCBI Taxonomy" id="49339"/>
    <lineage>
        <taxon>Archaea</taxon>
        <taxon>Methanobacteriati</taxon>
        <taxon>Methanobacteriota</taxon>
        <taxon>Methanomada group</taxon>
        <taxon>Methanobacteria</taxon>
        <taxon>Methanobacteriales</taxon>
        <taxon>Methanobacteriaceae</taxon>
        <taxon>Methanothermobacter</taxon>
    </lineage>
</organism>
<name>A0A371NE40_9EURY</name>
<keyword evidence="2" id="KW-1185">Reference proteome</keyword>
<dbReference type="Proteomes" id="UP000256864">
    <property type="component" value="Unassembled WGS sequence"/>
</dbReference>
<dbReference type="EMBL" id="QREL01000001">
    <property type="protein sequence ID" value="REE28773.1"/>
    <property type="molecule type" value="Genomic_DNA"/>
</dbReference>
<evidence type="ECO:0000313" key="2">
    <source>
        <dbReference type="Proteomes" id="UP000256864"/>
    </source>
</evidence>
<dbReference type="GeneID" id="301442303"/>
<dbReference type="RefSeq" id="WP_115892272.1">
    <property type="nucleotide sequence ID" value="NZ_QREL01000001.1"/>
</dbReference>
<dbReference type="AlphaFoldDB" id="A0A371NE40"/>
<sequence length="316" mass="36401">MYHVKLIGPSEKDEVLAELSDLRLFERKANLHGACVKLLTDNISFKEEWEDNFKFMSDDVRPHAKVFAISDGGDLEVLYEPVSKTVIIRNCDYYGWVKSIALAAVSDFFEEYHSEHRRYSVHGSAIDRKGEGLAIIGPPGTGKTTLTYGLLLDRDYSYISDDWFFTRLFENGVLVYASEKNSYIRDDIGDVWGEYSDIISSVKLDSMGRGVADVGMLFRDRIRDSTSLKRVVLLERNPANPPVRRLNAMEGLEYMAGNDFCNPHQLIRDERKTELRRDFFMELFSRVELYILNTIETPRESLERLRSLEHSGEVKQ</sequence>
<dbReference type="Gene3D" id="3.40.50.300">
    <property type="entry name" value="P-loop containing nucleotide triphosphate hydrolases"/>
    <property type="match status" value="1"/>
</dbReference>
<comment type="caution">
    <text evidence="1">The sequence shown here is derived from an EMBL/GenBank/DDBJ whole genome shotgun (WGS) entry which is preliminary data.</text>
</comment>
<evidence type="ECO:0008006" key="3">
    <source>
        <dbReference type="Google" id="ProtNLM"/>
    </source>
</evidence>